<evidence type="ECO:0000313" key="8">
    <source>
        <dbReference type="EMBL" id="GAV64536.1"/>
    </source>
</evidence>
<evidence type="ECO:0000256" key="5">
    <source>
        <dbReference type="SAM" id="MobiDB-lite"/>
    </source>
</evidence>
<feature type="compositionally biased region" description="Low complexity" evidence="5">
    <location>
        <begin position="264"/>
        <end position="274"/>
    </location>
</feature>
<dbReference type="STRING" id="3775.A0A1Q3B903"/>
<feature type="compositionally biased region" description="Polar residues" evidence="5">
    <location>
        <begin position="349"/>
        <end position="365"/>
    </location>
</feature>
<evidence type="ECO:0000259" key="7">
    <source>
        <dbReference type="PROSITE" id="PS50089"/>
    </source>
</evidence>
<feature type="region of interest" description="Disordered" evidence="5">
    <location>
        <begin position="264"/>
        <end position="308"/>
    </location>
</feature>
<dbReference type="Gene3D" id="3.30.40.10">
    <property type="entry name" value="Zinc/RING finger domain, C3HC4 (zinc finger)"/>
    <property type="match status" value="2"/>
</dbReference>
<dbReference type="CDD" id="cd16574">
    <property type="entry name" value="RING-HC_Topors"/>
    <property type="match status" value="1"/>
</dbReference>
<dbReference type="GO" id="GO:0008270">
    <property type="term" value="F:zinc ion binding"/>
    <property type="evidence" value="ECO:0007669"/>
    <property type="project" value="UniProtKB-KW"/>
</dbReference>
<sequence length="611" mass="67697">MAREADAECCGICLSDDGKSIRGEIDSCDHYFCFVCIMEWAKVESRCPMCKRRFTNIRRPPKHGVFSRHRLVNVPKRDQVYHLSGNASIGPFDPYCQVECSVCHSMADECFLLLCDLCDSAAHTYCVGLGFTVPDGDWFCNDCAVLRAVHNNTEIDVDGENQHLAGDSDVLASSETDASIYNIVHESNNPVIERQLSFSVITGKGKYVADGVSLAGTRTHENIAGKANESGARTLHRCRNVHNRVQALRENWDALRNGALRFPSSSVESGESSGKCNSFKQQPDRSLGPSRSFPSINQQSIGQDGTLRTRGSCDIDKAWKMMDIAKSIENKYERDGSVCRASKYHSAKGNPSRQATNVSPASNVTKRQRSGIREVGSTGIEKQDKYGCLQRKIEKHKSPKLEKQNKEIPNNYSPVYFESSSSYGVQTYSDVCLVNGERLLPKHMYGDESNSASQHGGDSCLVNLAESMPGTSDSLNAKLEFLTSSSCKIDIIEEAKRLGKHKSGKGDDAKREIQSLVKLNLKHLSIDKQLGVDAFKEVARVSTHTILGACGLEPPKSGIRSFPNWVCNHPEQSDQFRKSTLMSNSCRECFNVFVKDVVRSIMFDKVGRDKL</sequence>
<proteinExistence type="predicted"/>
<dbReference type="AlphaFoldDB" id="A0A1Q3B903"/>
<reference evidence="9" key="1">
    <citation type="submission" date="2016-04" db="EMBL/GenBank/DDBJ databases">
        <title>Cephalotus genome sequencing.</title>
        <authorList>
            <person name="Fukushima K."/>
            <person name="Hasebe M."/>
            <person name="Fang X."/>
        </authorList>
    </citation>
    <scope>NUCLEOTIDE SEQUENCE [LARGE SCALE GENOMIC DNA]</scope>
    <source>
        <strain evidence="9">cv. St1</strain>
    </source>
</reference>
<organism evidence="8 9">
    <name type="scientific">Cephalotus follicularis</name>
    <name type="common">Albany pitcher plant</name>
    <dbReference type="NCBI Taxonomy" id="3775"/>
    <lineage>
        <taxon>Eukaryota</taxon>
        <taxon>Viridiplantae</taxon>
        <taxon>Streptophyta</taxon>
        <taxon>Embryophyta</taxon>
        <taxon>Tracheophyta</taxon>
        <taxon>Spermatophyta</taxon>
        <taxon>Magnoliopsida</taxon>
        <taxon>eudicotyledons</taxon>
        <taxon>Gunneridae</taxon>
        <taxon>Pentapetalae</taxon>
        <taxon>rosids</taxon>
        <taxon>fabids</taxon>
        <taxon>Oxalidales</taxon>
        <taxon>Cephalotaceae</taxon>
        <taxon>Cephalotus</taxon>
    </lineage>
</organism>
<dbReference type="InterPro" id="IPR011011">
    <property type="entry name" value="Znf_FYVE_PHD"/>
</dbReference>
<evidence type="ECO:0000259" key="6">
    <source>
        <dbReference type="PROSITE" id="PS50016"/>
    </source>
</evidence>
<feature type="domain" description="PHD-type" evidence="6">
    <location>
        <begin position="97"/>
        <end position="146"/>
    </location>
</feature>
<dbReference type="PROSITE" id="PS50016">
    <property type="entry name" value="ZF_PHD_2"/>
    <property type="match status" value="1"/>
</dbReference>
<name>A0A1Q3B903_CEPFO</name>
<protein>
    <submittedName>
        <fullName evidence="8">PHD domain-containing protein/zf-RING_2 domain-containing protein</fullName>
    </submittedName>
</protein>
<dbReference type="SUPFAM" id="SSF57850">
    <property type="entry name" value="RING/U-box"/>
    <property type="match status" value="1"/>
</dbReference>
<dbReference type="InterPro" id="IPR019787">
    <property type="entry name" value="Znf_PHD-finger"/>
</dbReference>
<dbReference type="PANTHER" id="PTHR47177">
    <property type="entry name" value="F18C1.6 PROTEIN"/>
    <property type="match status" value="1"/>
</dbReference>
<feature type="compositionally biased region" description="Polar residues" evidence="5">
    <location>
        <begin position="292"/>
        <end position="303"/>
    </location>
</feature>
<evidence type="ECO:0000313" key="9">
    <source>
        <dbReference type="Proteomes" id="UP000187406"/>
    </source>
</evidence>
<evidence type="ECO:0000256" key="4">
    <source>
        <dbReference type="PROSITE-ProRule" id="PRU00175"/>
    </source>
</evidence>
<dbReference type="SMART" id="SM00249">
    <property type="entry name" value="PHD"/>
    <property type="match status" value="1"/>
</dbReference>
<keyword evidence="1" id="KW-0479">Metal-binding</keyword>
<dbReference type="PANTHER" id="PTHR47177:SF4">
    <property type="entry name" value="OS06G0283200 PROTEIN"/>
    <property type="match status" value="1"/>
</dbReference>
<evidence type="ECO:0000256" key="2">
    <source>
        <dbReference type="ARBA" id="ARBA00022771"/>
    </source>
</evidence>
<dbReference type="PROSITE" id="PS50089">
    <property type="entry name" value="ZF_RING_2"/>
    <property type="match status" value="1"/>
</dbReference>
<dbReference type="InParanoid" id="A0A1Q3B903"/>
<evidence type="ECO:0000256" key="3">
    <source>
        <dbReference type="ARBA" id="ARBA00022833"/>
    </source>
</evidence>
<dbReference type="InterPro" id="IPR001841">
    <property type="entry name" value="Znf_RING"/>
</dbReference>
<feature type="region of interest" description="Disordered" evidence="5">
    <location>
        <begin position="343"/>
        <end position="374"/>
    </location>
</feature>
<dbReference type="SMART" id="SM00184">
    <property type="entry name" value="RING"/>
    <property type="match status" value="1"/>
</dbReference>
<keyword evidence="2 4" id="KW-0863">Zinc-finger</keyword>
<feature type="domain" description="RING-type" evidence="7">
    <location>
        <begin position="10"/>
        <end position="51"/>
    </location>
</feature>
<dbReference type="Pfam" id="PF13639">
    <property type="entry name" value="zf-RING_2"/>
    <property type="match status" value="1"/>
</dbReference>
<dbReference type="EMBL" id="BDDD01000352">
    <property type="protein sequence ID" value="GAV64536.1"/>
    <property type="molecule type" value="Genomic_DNA"/>
</dbReference>
<keyword evidence="3" id="KW-0862">Zinc</keyword>
<accession>A0A1Q3B903</accession>
<dbReference type="OrthoDB" id="365379at2759"/>
<dbReference type="SUPFAM" id="SSF57903">
    <property type="entry name" value="FYVE/PHD zinc finger"/>
    <property type="match status" value="1"/>
</dbReference>
<dbReference type="InterPro" id="IPR013083">
    <property type="entry name" value="Znf_RING/FYVE/PHD"/>
</dbReference>
<dbReference type="InterPro" id="IPR017907">
    <property type="entry name" value="Znf_RING_CS"/>
</dbReference>
<dbReference type="PROSITE" id="PS00518">
    <property type="entry name" value="ZF_RING_1"/>
    <property type="match status" value="1"/>
</dbReference>
<dbReference type="Proteomes" id="UP000187406">
    <property type="component" value="Unassembled WGS sequence"/>
</dbReference>
<comment type="caution">
    <text evidence="8">The sequence shown here is derived from an EMBL/GenBank/DDBJ whole genome shotgun (WGS) entry which is preliminary data.</text>
</comment>
<keyword evidence="9" id="KW-1185">Reference proteome</keyword>
<evidence type="ECO:0000256" key="1">
    <source>
        <dbReference type="ARBA" id="ARBA00022723"/>
    </source>
</evidence>
<gene>
    <name evidence="8" type="ORF">CFOL_v3_08054</name>
</gene>
<dbReference type="Pfam" id="PF00628">
    <property type="entry name" value="PHD"/>
    <property type="match status" value="1"/>
</dbReference>
<dbReference type="InterPro" id="IPR058746">
    <property type="entry name" value="Znf_RING-type_Topors"/>
</dbReference>
<dbReference type="InterPro" id="IPR001965">
    <property type="entry name" value="Znf_PHD"/>
</dbReference>